<keyword evidence="1" id="KW-0812">Transmembrane</keyword>
<dbReference type="Proteomes" id="UP000008063">
    <property type="component" value="Unassembled WGS sequence"/>
</dbReference>
<name>F8Q6Z9_SERL3</name>
<evidence type="ECO:0000256" key="1">
    <source>
        <dbReference type="SAM" id="Phobius"/>
    </source>
</evidence>
<dbReference type="InParanoid" id="F8Q6Z9"/>
<dbReference type="AlphaFoldDB" id="F8Q6Z9"/>
<protein>
    <submittedName>
        <fullName evidence="2">Uncharacterized protein</fullName>
    </submittedName>
</protein>
<organism evidence="3">
    <name type="scientific">Serpula lacrymans var. lacrymans (strain S7.3)</name>
    <name type="common">Dry rot fungus</name>
    <dbReference type="NCBI Taxonomy" id="936435"/>
    <lineage>
        <taxon>Eukaryota</taxon>
        <taxon>Fungi</taxon>
        <taxon>Dikarya</taxon>
        <taxon>Basidiomycota</taxon>
        <taxon>Agaricomycotina</taxon>
        <taxon>Agaricomycetes</taxon>
        <taxon>Agaricomycetidae</taxon>
        <taxon>Boletales</taxon>
        <taxon>Coniophorineae</taxon>
        <taxon>Serpulaceae</taxon>
        <taxon>Serpula</taxon>
    </lineage>
</organism>
<reference evidence="3" key="1">
    <citation type="journal article" date="2011" name="Science">
        <title>The plant cell wall-decomposing machinery underlies the functional diversity of forest fungi.</title>
        <authorList>
            <person name="Eastwood D.C."/>
            <person name="Floudas D."/>
            <person name="Binder M."/>
            <person name="Majcherczyk A."/>
            <person name="Schneider P."/>
            <person name="Aerts A."/>
            <person name="Asiegbu F.O."/>
            <person name="Baker S.E."/>
            <person name="Barry K."/>
            <person name="Bendiksby M."/>
            <person name="Blumentritt M."/>
            <person name="Coutinho P.M."/>
            <person name="Cullen D."/>
            <person name="de Vries R.P."/>
            <person name="Gathman A."/>
            <person name="Goodell B."/>
            <person name="Henrissat B."/>
            <person name="Ihrmark K."/>
            <person name="Kauserud H."/>
            <person name="Kohler A."/>
            <person name="LaButti K."/>
            <person name="Lapidus A."/>
            <person name="Lavin J.L."/>
            <person name="Lee Y.-H."/>
            <person name="Lindquist E."/>
            <person name="Lilly W."/>
            <person name="Lucas S."/>
            <person name="Morin E."/>
            <person name="Murat C."/>
            <person name="Oguiza J.A."/>
            <person name="Park J."/>
            <person name="Pisabarro A.G."/>
            <person name="Riley R."/>
            <person name="Rosling A."/>
            <person name="Salamov A."/>
            <person name="Schmidt O."/>
            <person name="Schmutz J."/>
            <person name="Skrede I."/>
            <person name="Stenlid J."/>
            <person name="Wiebenga A."/>
            <person name="Xie X."/>
            <person name="Kuees U."/>
            <person name="Hibbett D.S."/>
            <person name="Hoffmeister D."/>
            <person name="Hoegberg N."/>
            <person name="Martin F."/>
            <person name="Grigoriev I.V."/>
            <person name="Watkinson S.C."/>
        </authorList>
    </citation>
    <scope>NUCLEOTIDE SEQUENCE [LARGE SCALE GENOMIC DNA]</scope>
    <source>
        <strain evidence="3">strain S7.3</strain>
    </source>
</reference>
<proteinExistence type="predicted"/>
<gene>
    <name evidence="2" type="ORF">SERLA73DRAFT_76347</name>
</gene>
<accession>F8Q6Z9</accession>
<dbReference type="HOGENOM" id="CLU_2251685_0_0_1"/>
<feature type="transmembrane region" description="Helical" evidence="1">
    <location>
        <begin position="59"/>
        <end position="81"/>
    </location>
</feature>
<evidence type="ECO:0000313" key="3">
    <source>
        <dbReference type="Proteomes" id="UP000008063"/>
    </source>
</evidence>
<dbReference type="EMBL" id="GL945484">
    <property type="protein sequence ID" value="EGN96387.1"/>
    <property type="molecule type" value="Genomic_DNA"/>
</dbReference>
<keyword evidence="1" id="KW-0472">Membrane</keyword>
<sequence>MSANLATWSPPPPGTNFIAILQPMITFLLPGTILSSFLIPILIAIFAFSTPHSRRQPVFVLNVLGILIGLLQGALLIYLSVCSFLEASQVRLTETLRGTFYIIA</sequence>
<keyword evidence="3" id="KW-1185">Reference proteome</keyword>
<feature type="transmembrane region" description="Helical" evidence="1">
    <location>
        <begin position="20"/>
        <end position="47"/>
    </location>
</feature>
<evidence type="ECO:0000313" key="2">
    <source>
        <dbReference type="EMBL" id="EGN96387.1"/>
    </source>
</evidence>
<keyword evidence="1" id="KW-1133">Transmembrane helix</keyword>